<dbReference type="PANTHER" id="PTHR10900:SF77">
    <property type="entry name" value="FI19380P1"/>
    <property type="match status" value="1"/>
</dbReference>
<keyword evidence="3" id="KW-1185">Reference proteome</keyword>
<evidence type="ECO:0000313" key="3">
    <source>
        <dbReference type="Proteomes" id="UP001442494"/>
    </source>
</evidence>
<proteinExistence type="predicted"/>
<feature type="domain" description="FAS1" evidence="1">
    <location>
        <begin position="1"/>
        <end position="131"/>
    </location>
</feature>
<reference evidence="2 3" key="1">
    <citation type="submission" date="2022-04" db="EMBL/GenBank/DDBJ databases">
        <title>Positive selection, recombination, and allopatry shape intraspecific diversity of widespread and dominant cyanobacteria.</title>
        <authorList>
            <person name="Wei J."/>
            <person name="Shu W."/>
            <person name="Hu C."/>
        </authorList>
    </citation>
    <scope>NUCLEOTIDE SEQUENCE [LARGE SCALE GENOMIC DNA]</scope>
    <source>
        <strain evidence="2 3">GB2-A5</strain>
    </source>
</reference>
<evidence type="ECO:0000313" key="2">
    <source>
        <dbReference type="EMBL" id="MEP0864693.1"/>
    </source>
</evidence>
<organism evidence="2 3">
    <name type="scientific">Funiculus sociatus GB2-A5</name>
    <dbReference type="NCBI Taxonomy" id="2933946"/>
    <lineage>
        <taxon>Bacteria</taxon>
        <taxon>Bacillati</taxon>
        <taxon>Cyanobacteriota</taxon>
        <taxon>Cyanophyceae</taxon>
        <taxon>Coleofasciculales</taxon>
        <taxon>Coleofasciculaceae</taxon>
        <taxon>Funiculus</taxon>
    </lineage>
</organism>
<comment type="caution">
    <text evidence="2">The sequence shown here is derived from an EMBL/GenBank/DDBJ whole genome shotgun (WGS) entry which is preliminary data.</text>
</comment>
<evidence type="ECO:0000259" key="1">
    <source>
        <dbReference type="PROSITE" id="PS50213"/>
    </source>
</evidence>
<name>A0ABV0JMM2_9CYAN</name>
<dbReference type="Proteomes" id="UP001442494">
    <property type="component" value="Unassembled WGS sequence"/>
</dbReference>
<dbReference type="InterPro" id="IPR000782">
    <property type="entry name" value="FAS1_domain"/>
</dbReference>
<dbReference type="Pfam" id="PF02469">
    <property type="entry name" value="Fasciclin"/>
    <property type="match status" value="1"/>
</dbReference>
<sequence>MADLLETAANAESFTTLLSAVEAAGLLDILKSPGPFTIFAPTDEAFAKIPSDTITSWMEDIPKLKKILTYHVLFGDVRTDNLVELDSAETVEGGIVGIDKIDGGFKVNDAKVLQTDILADNGVIHVIDSILMPALV</sequence>
<dbReference type="PROSITE" id="PS50213">
    <property type="entry name" value="FAS1"/>
    <property type="match status" value="1"/>
</dbReference>
<dbReference type="InterPro" id="IPR050904">
    <property type="entry name" value="Adhesion/Biosynth-related"/>
</dbReference>
<accession>A0ABV0JMM2</accession>
<dbReference type="SUPFAM" id="SSF82153">
    <property type="entry name" value="FAS1 domain"/>
    <property type="match status" value="1"/>
</dbReference>
<dbReference type="Gene3D" id="2.30.180.10">
    <property type="entry name" value="FAS1 domain"/>
    <property type="match status" value="1"/>
</dbReference>
<dbReference type="InterPro" id="IPR036378">
    <property type="entry name" value="FAS1_dom_sf"/>
</dbReference>
<dbReference type="RefSeq" id="WP_190426976.1">
    <property type="nucleotide sequence ID" value="NZ_JAMPKK010000016.1"/>
</dbReference>
<dbReference type="PANTHER" id="PTHR10900">
    <property type="entry name" value="PERIOSTIN-RELATED"/>
    <property type="match status" value="1"/>
</dbReference>
<gene>
    <name evidence="2" type="ORF">NDI37_09440</name>
</gene>
<protein>
    <submittedName>
        <fullName evidence="2">Fasciclin domain-containing protein</fullName>
    </submittedName>
</protein>
<dbReference type="EMBL" id="JAMPKK010000016">
    <property type="protein sequence ID" value="MEP0864693.1"/>
    <property type="molecule type" value="Genomic_DNA"/>
</dbReference>
<dbReference type="SMART" id="SM00554">
    <property type="entry name" value="FAS1"/>
    <property type="match status" value="1"/>
</dbReference>